<dbReference type="InterPro" id="IPR036393">
    <property type="entry name" value="AceGlu_kinase-like_sf"/>
</dbReference>
<dbReference type="Gene3D" id="3.40.1160.10">
    <property type="entry name" value="Acetylglutamate kinase-like"/>
    <property type="match status" value="1"/>
</dbReference>
<keyword evidence="12" id="KW-1185">Reference proteome</keyword>
<dbReference type="Pfam" id="PF00696">
    <property type="entry name" value="AA_kinase"/>
    <property type="match status" value="1"/>
</dbReference>
<dbReference type="GO" id="GO:0005737">
    <property type="term" value="C:cytoplasm"/>
    <property type="evidence" value="ECO:0007669"/>
    <property type="project" value="UniProtKB-SubCell"/>
</dbReference>
<dbReference type="EMBL" id="SLUL01000004">
    <property type="protein sequence ID" value="TCL51037.1"/>
    <property type="molecule type" value="Genomic_DNA"/>
</dbReference>
<keyword evidence="9" id="KW-0963">Cytoplasm</keyword>
<dbReference type="GO" id="GO:0042450">
    <property type="term" value="P:L-arginine biosynthetic process via ornithine"/>
    <property type="evidence" value="ECO:0007669"/>
    <property type="project" value="UniProtKB-UniRule"/>
</dbReference>
<comment type="caution">
    <text evidence="11">The sequence shown here is derived from an EMBL/GenBank/DDBJ whole genome shotgun (WGS) entry which is preliminary data.</text>
</comment>
<dbReference type="InterPro" id="IPR001048">
    <property type="entry name" value="Asp/Glu/Uridylate_kinase"/>
</dbReference>
<feature type="site" description="Transition state stabilizer" evidence="9">
    <location>
        <position position="7"/>
    </location>
</feature>
<evidence type="ECO:0000313" key="11">
    <source>
        <dbReference type="EMBL" id="TCL51037.1"/>
    </source>
</evidence>
<evidence type="ECO:0000256" key="8">
    <source>
        <dbReference type="ARBA" id="ARBA00048141"/>
    </source>
</evidence>
<keyword evidence="4 9" id="KW-0808">Transferase</keyword>
<keyword evidence="5 9" id="KW-0547">Nucleotide-binding</keyword>
<evidence type="ECO:0000256" key="3">
    <source>
        <dbReference type="ARBA" id="ARBA00022605"/>
    </source>
</evidence>
<dbReference type="CDD" id="cd04238">
    <property type="entry name" value="AAK_NAGK-like"/>
    <property type="match status" value="1"/>
</dbReference>
<keyword evidence="2 9" id="KW-0055">Arginine biosynthesis</keyword>
<evidence type="ECO:0000256" key="6">
    <source>
        <dbReference type="ARBA" id="ARBA00022777"/>
    </source>
</evidence>
<dbReference type="GO" id="GO:0003991">
    <property type="term" value="F:acetylglutamate kinase activity"/>
    <property type="evidence" value="ECO:0007669"/>
    <property type="project" value="UniProtKB-UniRule"/>
</dbReference>
<dbReference type="HAMAP" id="MF_00082">
    <property type="entry name" value="ArgB"/>
    <property type="match status" value="1"/>
</dbReference>
<evidence type="ECO:0000259" key="10">
    <source>
        <dbReference type="Pfam" id="PF00696"/>
    </source>
</evidence>
<dbReference type="UniPathway" id="UPA00068">
    <property type="reaction ID" value="UER00107"/>
</dbReference>
<dbReference type="NCBIfam" id="TIGR00761">
    <property type="entry name" value="argB"/>
    <property type="match status" value="1"/>
</dbReference>
<dbReference type="InterPro" id="IPR037528">
    <property type="entry name" value="ArgB"/>
</dbReference>
<dbReference type="SUPFAM" id="SSF53633">
    <property type="entry name" value="Carbamate kinase-like"/>
    <property type="match status" value="1"/>
</dbReference>
<keyword evidence="7 9" id="KW-0067">ATP-binding</keyword>
<gene>
    <name evidence="9" type="primary">argB</name>
    <name evidence="11" type="ORF">EDD69_10489</name>
</gene>
<feature type="binding site" evidence="9">
    <location>
        <begin position="40"/>
        <end position="41"/>
    </location>
    <ligand>
        <name>substrate</name>
    </ligand>
</feature>
<evidence type="ECO:0000256" key="2">
    <source>
        <dbReference type="ARBA" id="ARBA00022571"/>
    </source>
</evidence>
<feature type="binding site" evidence="9">
    <location>
        <position position="62"/>
    </location>
    <ligand>
        <name>substrate</name>
    </ligand>
</feature>
<comment type="subcellular location">
    <subcellularLocation>
        <location evidence="9">Cytoplasm</location>
    </subcellularLocation>
</comment>
<keyword evidence="3 9" id="KW-0028">Amino-acid biosynthesis</keyword>
<organism evidence="11 12">
    <name type="scientific">Thermolongibacillus altinsuensis</name>
    <dbReference type="NCBI Taxonomy" id="575256"/>
    <lineage>
        <taxon>Bacteria</taxon>
        <taxon>Bacillati</taxon>
        <taxon>Bacillota</taxon>
        <taxon>Bacilli</taxon>
        <taxon>Bacillales</taxon>
        <taxon>Anoxybacillaceae</taxon>
        <taxon>Thermolongibacillus</taxon>
    </lineage>
</organism>
<evidence type="ECO:0000256" key="1">
    <source>
        <dbReference type="ARBA" id="ARBA00004828"/>
    </source>
</evidence>
<evidence type="ECO:0000256" key="9">
    <source>
        <dbReference type="HAMAP-Rule" id="MF_00082"/>
    </source>
</evidence>
<feature type="site" description="Transition state stabilizer" evidence="9">
    <location>
        <position position="214"/>
    </location>
</feature>
<comment type="function">
    <text evidence="9">Catalyzes the ATP-dependent phosphorylation of N-acetyl-L-glutamate.</text>
</comment>
<feature type="binding site" evidence="9">
    <location>
        <position position="155"/>
    </location>
    <ligand>
        <name>substrate</name>
    </ligand>
</feature>
<sequence length="257" mass="27755">MNTVVIKCGGSILNELSPSFFASLRELKEKKANIVIVHGGGPEIGEMLQNLQVSFEFVNGLRKTTAEVLEIVEMVLCGKVNKKLVAMLQTHQLRAVGLSGVDDYLLEAKPIDLEQLGYVGEVKKVNEALLQKLWSDGYIPVVAPIGMDENGQKYNINADAAAAAVAKAVRADQLLFVTDVPGILREGEVVKEATVETVQEMMKDGTIYGGMIPKVQAALESLVDSLEEVAIVSGKTTFYSIHGLHGTKIKKGVGVYK</sequence>
<dbReference type="AlphaFoldDB" id="A0A4V2QAD9"/>
<evidence type="ECO:0000313" key="12">
    <source>
        <dbReference type="Proteomes" id="UP000295658"/>
    </source>
</evidence>
<evidence type="ECO:0000256" key="4">
    <source>
        <dbReference type="ARBA" id="ARBA00022679"/>
    </source>
</evidence>
<feature type="domain" description="Aspartate/glutamate/uridylate kinase" evidence="10">
    <location>
        <begin position="2"/>
        <end position="232"/>
    </location>
</feature>
<evidence type="ECO:0000256" key="7">
    <source>
        <dbReference type="ARBA" id="ARBA00022840"/>
    </source>
</evidence>
<dbReference type="RefSeq" id="WP_424565332.1">
    <property type="nucleotide sequence ID" value="NZ_BSVG01000004.1"/>
</dbReference>
<dbReference type="GO" id="GO:0005524">
    <property type="term" value="F:ATP binding"/>
    <property type="evidence" value="ECO:0007669"/>
    <property type="project" value="UniProtKB-UniRule"/>
</dbReference>
<name>A0A4V2QAD9_9BACL</name>
<reference evidence="11 12" key="1">
    <citation type="submission" date="2019-03" db="EMBL/GenBank/DDBJ databases">
        <title>Genomic Encyclopedia of Type Strains, Phase IV (KMG-IV): sequencing the most valuable type-strain genomes for metagenomic binning, comparative biology and taxonomic classification.</title>
        <authorList>
            <person name="Goeker M."/>
        </authorList>
    </citation>
    <scope>NUCLEOTIDE SEQUENCE [LARGE SCALE GENOMIC DNA]</scope>
    <source>
        <strain evidence="11 12">DSM 24979</strain>
    </source>
</reference>
<dbReference type="FunFam" id="3.40.1160.10:FF:000004">
    <property type="entry name" value="Acetylglutamate kinase"/>
    <property type="match status" value="1"/>
</dbReference>
<dbReference type="EC" id="2.7.2.8" evidence="9"/>
<dbReference type="Proteomes" id="UP000295658">
    <property type="component" value="Unassembled WGS sequence"/>
</dbReference>
<keyword evidence="6 9" id="KW-0418">Kinase</keyword>
<dbReference type="InterPro" id="IPR004662">
    <property type="entry name" value="AcgluKinase_fam"/>
</dbReference>
<accession>A0A4V2QAD9</accession>
<dbReference type="PANTHER" id="PTHR23342:SF0">
    <property type="entry name" value="N-ACETYLGLUTAMATE SYNTHASE, MITOCHONDRIAL"/>
    <property type="match status" value="1"/>
</dbReference>
<comment type="pathway">
    <text evidence="1 9">Amino-acid biosynthesis; L-arginine biosynthesis; N(2)-acetyl-L-ornithine from L-glutamate: step 2/4.</text>
</comment>
<evidence type="ECO:0000256" key="5">
    <source>
        <dbReference type="ARBA" id="ARBA00022741"/>
    </source>
</evidence>
<protein>
    <recommendedName>
        <fullName evidence="9">Acetylglutamate kinase</fullName>
        <ecNumber evidence="9">2.7.2.8</ecNumber>
    </recommendedName>
    <alternativeName>
        <fullName evidence="9">N-acetyl-L-glutamate 5-phosphotransferase</fullName>
    </alternativeName>
    <alternativeName>
        <fullName evidence="9">NAG kinase</fullName>
        <shortName evidence="9">NAGK</shortName>
    </alternativeName>
</protein>
<comment type="similarity">
    <text evidence="9">Belongs to the acetylglutamate kinase family. ArgB subfamily.</text>
</comment>
<proteinExistence type="inferred from homology"/>
<dbReference type="PANTHER" id="PTHR23342">
    <property type="entry name" value="N-ACETYLGLUTAMATE SYNTHASE"/>
    <property type="match status" value="1"/>
</dbReference>
<comment type="catalytic activity">
    <reaction evidence="8 9">
        <text>N-acetyl-L-glutamate + ATP = N-acetyl-L-glutamyl 5-phosphate + ADP</text>
        <dbReference type="Rhea" id="RHEA:14629"/>
        <dbReference type="ChEBI" id="CHEBI:30616"/>
        <dbReference type="ChEBI" id="CHEBI:44337"/>
        <dbReference type="ChEBI" id="CHEBI:57936"/>
        <dbReference type="ChEBI" id="CHEBI:456216"/>
        <dbReference type="EC" id="2.7.2.8"/>
    </reaction>
</comment>
<dbReference type="PIRSF" id="PIRSF000728">
    <property type="entry name" value="NAGK"/>
    <property type="match status" value="1"/>
</dbReference>